<dbReference type="PROSITE" id="PS00383">
    <property type="entry name" value="TYR_PHOSPHATASE_1"/>
    <property type="match status" value="1"/>
</dbReference>
<dbReference type="Pfam" id="PF00102">
    <property type="entry name" value="Y_phosphatase"/>
    <property type="match status" value="1"/>
</dbReference>
<dbReference type="CDD" id="cd18533">
    <property type="entry name" value="PTP_fungal"/>
    <property type="match status" value="1"/>
</dbReference>
<feature type="region of interest" description="Disordered" evidence="2">
    <location>
        <begin position="347"/>
        <end position="432"/>
    </location>
</feature>
<gene>
    <name evidence="5" type="ORF">KLLA0_D06611g</name>
</gene>
<dbReference type="InterPro" id="IPR016130">
    <property type="entry name" value="Tyr_Pase_AS"/>
</dbReference>
<keyword evidence="6" id="KW-1185">Reference proteome</keyword>
<dbReference type="InParanoid" id="Q6CRT4"/>
<dbReference type="InterPro" id="IPR000387">
    <property type="entry name" value="Tyr_Pase_dom"/>
</dbReference>
<dbReference type="SMART" id="SM00194">
    <property type="entry name" value="PTPc"/>
    <property type="match status" value="1"/>
</dbReference>
<dbReference type="eggNOG" id="KOG0789">
    <property type="taxonomic scope" value="Eukaryota"/>
</dbReference>
<evidence type="ECO:0000313" key="5">
    <source>
        <dbReference type="EMBL" id="CAH00451.1"/>
    </source>
</evidence>
<feature type="domain" description="Tyrosine specific protein phosphatases" evidence="4">
    <location>
        <begin position="798"/>
        <end position="887"/>
    </location>
</feature>
<dbReference type="PANTHER" id="PTHR19134:SF561">
    <property type="entry name" value="PROTEIN TYROSINE PHOSPHATASE 36E, ISOFORM A"/>
    <property type="match status" value="1"/>
</dbReference>
<feature type="region of interest" description="Disordered" evidence="2">
    <location>
        <begin position="1"/>
        <end position="42"/>
    </location>
</feature>
<protein>
    <submittedName>
        <fullName evidence="5">KLLA0D06611p</fullName>
    </submittedName>
</protein>
<dbReference type="AlphaFoldDB" id="Q6CRT4"/>
<evidence type="ECO:0000259" key="3">
    <source>
        <dbReference type="PROSITE" id="PS50055"/>
    </source>
</evidence>
<organism evidence="5 6">
    <name type="scientific">Kluyveromyces lactis (strain ATCC 8585 / CBS 2359 / DSM 70799 / NBRC 1267 / NRRL Y-1140 / WM37)</name>
    <name type="common">Yeast</name>
    <name type="synonym">Candida sphaerica</name>
    <dbReference type="NCBI Taxonomy" id="284590"/>
    <lineage>
        <taxon>Eukaryota</taxon>
        <taxon>Fungi</taxon>
        <taxon>Dikarya</taxon>
        <taxon>Ascomycota</taxon>
        <taxon>Saccharomycotina</taxon>
        <taxon>Saccharomycetes</taxon>
        <taxon>Saccharomycetales</taxon>
        <taxon>Saccharomycetaceae</taxon>
        <taxon>Kluyveromyces</taxon>
    </lineage>
</organism>
<dbReference type="STRING" id="284590.Q6CRT4"/>
<dbReference type="Proteomes" id="UP000000598">
    <property type="component" value="Chromosome D"/>
</dbReference>
<dbReference type="SUPFAM" id="SSF52799">
    <property type="entry name" value="(Phosphotyrosine protein) phosphatases II"/>
    <property type="match status" value="1"/>
</dbReference>
<dbReference type="InterPro" id="IPR050348">
    <property type="entry name" value="Protein-Tyr_Phosphatase"/>
</dbReference>
<dbReference type="InterPro" id="IPR029021">
    <property type="entry name" value="Prot-tyrosine_phosphatase-like"/>
</dbReference>
<feature type="compositionally biased region" description="Gly residues" evidence="2">
    <location>
        <begin position="33"/>
        <end position="42"/>
    </location>
</feature>
<dbReference type="PaxDb" id="284590-Q6CRT4"/>
<feature type="compositionally biased region" description="Polar residues" evidence="2">
    <location>
        <begin position="1"/>
        <end position="30"/>
    </location>
</feature>
<name>Q6CRT4_KLULA</name>
<dbReference type="InterPro" id="IPR000242">
    <property type="entry name" value="PTP_cat"/>
</dbReference>
<evidence type="ECO:0000313" key="6">
    <source>
        <dbReference type="Proteomes" id="UP000000598"/>
    </source>
</evidence>
<dbReference type="PROSITE" id="PS50056">
    <property type="entry name" value="TYR_PHOSPHATASE_2"/>
    <property type="match status" value="1"/>
</dbReference>
<feature type="compositionally biased region" description="Basic and acidic residues" evidence="2">
    <location>
        <begin position="388"/>
        <end position="412"/>
    </location>
</feature>
<feature type="compositionally biased region" description="Polar residues" evidence="2">
    <location>
        <begin position="596"/>
        <end position="619"/>
    </location>
</feature>
<dbReference type="FunCoup" id="Q6CRT4">
    <property type="interactions" value="171"/>
</dbReference>
<proteinExistence type="inferred from homology"/>
<reference evidence="5 6" key="1">
    <citation type="journal article" date="2004" name="Nature">
        <title>Genome evolution in yeasts.</title>
        <authorList>
            <consortium name="Genolevures"/>
            <person name="Dujon B."/>
            <person name="Sherman D."/>
            <person name="Fischer G."/>
            <person name="Durrens P."/>
            <person name="Casaregola S."/>
            <person name="Lafontaine I."/>
            <person name="de Montigny J."/>
            <person name="Marck C."/>
            <person name="Neuveglise C."/>
            <person name="Talla E."/>
            <person name="Goffard N."/>
            <person name="Frangeul L."/>
            <person name="Aigle M."/>
            <person name="Anthouard V."/>
            <person name="Babour A."/>
            <person name="Barbe V."/>
            <person name="Barnay S."/>
            <person name="Blanchin S."/>
            <person name="Beckerich J.M."/>
            <person name="Beyne E."/>
            <person name="Bleykasten C."/>
            <person name="Boisrame A."/>
            <person name="Boyer J."/>
            <person name="Cattolico L."/>
            <person name="Confanioleri F."/>
            <person name="de Daruvar A."/>
            <person name="Despons L."/>
            <person name="Fabre E."/>
            <person name="Fairhead C."/>
            <person name="Ferry-Dumazet H."/>
            <person name="Groppi A."/>
            <person name="Hantraye F."/>
            <person name="Hennequin C."/>
            <person name="Jauniaux N."/>
            <person name="Joyet P."/>
            <person name="Kachouri R."/>
            <person name="Kerrest A."/>
            <person name="Koszul R."/>
            <person name="Lemaire M."/>
            <person name="Lesur I."/>
            <person name="Ma L."/>
            <person name="Muller H."/>
            <person name="Nicaud J.M."/>
            <person name="Nikolski M."/>
            <person name="Oztas S."/>
            <person name="Ozier-Kalogeropoulos O."/>
            <person name="Pellenz S."/>
            <person name="Potier S."/>
            <person name="Richard G.F."/>
            <person name="Straub M.L."/>
            <person name="Suleau A."/>
            <person name="Swennene D."/>
            <person name="Tekaia F."/>
            <person name="Wesolowski-Louvel M."/>
            <person name="Westhof E."/>
            <person name="Wirth B."/>
            <person name="Zeniou-Meyer M."/>
            <person name="Zivanovic I."/>
            <person name="Bolotin-Fukuhara M."/>
            <person name="Thierry A."/>
            <person name="Bouchier C."/>
            <person name="Caudron B."/>
            <person name="Scarpelli C."/>
            <person name="Gaillardin C."/>
            <person name="Weissenbach J."/>
            <person name="Wincker P."/>
            <person name="Souciet J.L."/>
        </authorList>
    </citation>
    <scope>NUCLEOTIDE SEQUENCE [LARGE SCALE GENOMIC DNA]</scope>
    <source>
        <strain evidence="6">ATCC 8585 / CBS 2359 / DSM 70799 / NBRC 1267 / NRRL Y-1140 / WM37</strain>
    </source>
</reference>
<accession>Q6CRT4</accession>
<feature type="domain" description="Tyrosine-protein phosphatase" evidence="3">
    <location>
        <begin position="527"/>
        <end position="896"/>
    </location>
</feature>
<dbReference type="KEGG" id="kla:KLLA0_D06611g"/>
<feature type="region of interest" description="Disordered" evidence="2">
    <location>
        <begin position="596"/>
        <end position="623"/>
    </location>
</feature>
<dbReference type="HOGENOM" id="CLU_009242_0_0_1"/>
<dbReference type="Gene3D" id="3.90.190.10">
    <property type="entry name" value="Protein tyrosine phosphatase superfamily"/>
    <property type="match status" value="1"/>
</dbReference>
<dbReference type="OMA" id="RKWDIYW"/>
<dbReference type="InterPro" id="IPR036873">
    <property type="entry name" value="Rhodanese-like_dom_sf"/>
</dbReference>
<feature type="compositionally biased region" description="Low complexity" evidence="2">
    <location>
        <begin position="347"/>
        <end position="385"/>
    </location>
</feature>
<dbReference type="PROSITE" id="PS50055">
    <property type="entry name" value="TYR_PHOSPHATASE_PTP"/>
    <property type="match status" value="1"/>
</dbReference>
<sequence length="903" mass="102111">MRMQMSMNMSPSGSTATSSPKIASPAMSNVNGSNGGQHGTSGGFNTNGITGLCLETVNSHCLNINGVKGLRWQRPNSIYADLMEQPQVRDSCLNTVAITDLKPDDSTFLLDLTSHGYPLKDFHTLHVSFPSTLLRRPRTTFHQLISTLHIETQALLKDRLLSSDHIVIYDEHSTLHRCNQQTCSVIMKLIPFLNEQNPSYTISLIEGGPSSFNKQRFPPNVAVPLPSFKISHPEDGKDNNGNSKHPNLKLHIPQVDESQISPNLISSASSTRMFIQSLKRDSIHYSPNSIKKYFVFHTPEVLPSHVPRWLSPYNTKNDSVVERIFEDFETLEALEVRRLEKCLMATNPSSNVNSAQNSNNNSSDNTNNSNNNNDNNNNNNNDTSSIRLPEKQSPHTELGKEYSLRSLQKEYKPNGNLDESDDDTLVMKHSNGSVDEKLRRDIKEELNDSNKHNLIGKLNTVSPGLLPVLKNDADSGITVVSRSSQYPDASDINASNFNEKMANSDEEVVETPLGNYQMTKGIQSFTKNRYSNILPYEHSRVRLQPSPLAEQLTLTSDQLSLLSAPKSGKYDNLTPGGNRRRELELQTVDENAGYFSQDSSPTRLYSHPANRSETTATSETDYDTEPFNDYFNANYLRLPQINPDFNYIATQAPLPSTIDDFWNVVLSKNLKVIISLNSYDELDMKKWDIYWNSKSIRKHEVKVTNTYEDVFDIPGCILRVMNVSKSDSRIQSPNKRTKFDQLPVKNESRPHTVYQLQYTKWLDSCGINMRDFIHIYHIKNLLLNDPASLFNALNNKTEDFLHTYRKLGLLSVNKNNSGSPVLVHCSAGCGRTGVFITLDFLLGVLDSRSNQSNKIDVWNMSADLIFIVVNELRKQRISMVQNLTQYLTCYESMLEFFYLKEHI</sequence>
<dbReference type="EMBL" id="CR382124">
    <property type="protein sequence ID" value="CAH00451.1"/>
    <property type="molecule type" value="Genomic_DNA"/>
</dbReference>
<evidence type="ECO:0000256" key="2">
    <source>
        <dbReference type="SAM" id="MobiDB-lite"/>
    </source>
</evidence>
<dbReference type="GO" id="GO:0004725">
    <property type="term" value="F:protein tyrosine phosphatase activity"/>
    <property type="evidence" value="ECO:0007669"/>
    <property type="project" value="InterPro"/>
</dbReference>
<dbReference type="PANTHER" id="PTHR19134">
    <property type="entry name" value="RECEPTOR-TYPE TYROSINE-PROTEIN PHOSPHATASE"/>
    <property type="match status" value="1"/>
</dbReference>
<evidence type="ECO:0000259" key="4">
    <source>
        <dbReference type="PROSITE" id="PS50056"/>
    </source>
</evidence>
<evidence type="ECO:0000256" key="1">
    <source>
        <dbReference type="ARBA" id="ARBA00009649"/>
    </source>
</evidence>
<dbReference type="PRINTS" id="PR00700">
    <property type="entry name" value="PRTYPHPHTASE"/>
</dbReference>
<comment type="similarity">
    <text evidence="1">Belongs to the protein-tyrosine phosphatase family. Non-receptor class subfamily.</text>
</comment>
<dbReference type="SMART" id="SM00404">
    <property type="entry name" value="PTPc_motif"/>
    <property type="match status" value="1"/>
</dbReference>
<dbReference type="Gene3D" id="3.40.250.10">
    <property type="entry name" value="Rhodanese-like domain"/>
    <property type="match status" value="1"/>
</dbReference>
<dbReference type="InterPro" id="IPR003595">
    <property type="entry name" value="Tyr_Pase_cat"/>
</dbReference>